<evidence type="ECO:0000313" key="1">
    <source>
        <dbReference type="EMBL" id="QBR91173.1"/>
    </source>
</evidence>
<keyword evidence="2" id="KW-1185">Reference proteome</keyword>
<protein>
    <submittedName>
        <fullName evidence="1">Uncharacterized protein</fullName>
    </submittedName>
</protein>
<dbReference type="OrthoDB" id="3784224at2"/>
<dbReference type="KEGG" id="noy:EXE57_01980"/>
<evidence type="ECO:0000313" key="2">
    <source>
        <dbReference type="Proteomes" id="UP000294894"/>
    </source>
</evidence>
<dbReference type="EMBL" id="CP038267">
    <property type="protein sequence ID" value="QBR91173.1"/>
    <property type="molecule type" value="Genomic_DNA"/>
</dbReference>
<dbReference type="RefSeq" id="WP_135073514.1">
    <property type="nucleotide sequence ID" value="NZ_CP038267.1"/>
</dbReference>
<sequence>MATPRLSEVDPFDLPEWLGTGEVTWESQTGLRTGHLVHGDLTDTAGERLPCDLLAVDEAYPAPVVDEAGRSRAHQAWQHDQVLLAEYDGRLVMGVPGTGFDADRVLEALRRLAKAVGASPDHVGARLRIGDRSPRRAGR</sequence>
<gene>
    <name evidence="1" type="ORF">EXE57_01980</name>
</gene>
<proteinExistence type="predicted"/>
<reference evidence="1 2" key="1">
    <citation type="submission" date="2019-03" db="EMBL/GenBank/DDBJ databases">
        <title>Three New Species of Nocardioides, Nocardioides euryhalodurans sp. nov., Nocardioides seonyuensis sp. nov. and Nocardioides eburneoflavus sp. nov., Iolated from Soil.</title>
        <authorList>
            <person name="Roh S.G."/>
            <person name="Lee C."/>
            <person name="Kim M.-K."/>
            <person name="Kim S.B."/>
        </authorList>
    </citation>
    <scope>NUCLEOTIDE SEQUENCE [LARGE SCALE GENOMIC DNA]</scope>
    <source>
        <strain evidence="1 2">MMS17-SY117</strain>
    </source>
</reference>
<dbReference type="AlphaFoldDB" id="A0A4P7GHD0"/>
<organism evidence="1 2">
    <name type="scientific">Nocardioides euryhalodurans</name>
    <dbReference type="NCBI Taxonomy" id="2518370"/>
    <lineage>
        <taxon>Bacteria</taxon>
        <taxon>Bacillati</taxon>
        <taxon>Actinomycetota</taxon>
        <taxon>Actinomycetes</taxon>
        <taxon>Propionibacteriales</taxon>
        <taxon>Nocardioidaceae</taxon>
        <taxon>Nocardioides</taxon>
    </lineage>
</organism>
<dbReference type="Proteomes" id="UP000294894">
    <property type="component" value="Chromosome"/>
</dbReference>
<name>A0A4P7GHD0_9ACTN</name>
<accession>A0A4P7GHD0</accession>